<comment type="caution">
    <text evidence="1">The sequence shown here is derived from an EMBL/GenBank/DDBJ whole genome shotgun (WGS) entry which is preliminary data.</text>
</comment>
<reference evidence="1" key="2">
    <citation type="submission" date="2021-04" db="EMBL/GenBank/DDBJ databases">
        <authorList>
            <person name="Gilroy R."/>
        </authorList>
    </citation>
    <scope>NUCLEOTIDE SEQUENCE</scope>
    <source>
        <strain evidence="1">ChiHjej9B8-13557</strain>
    </source>
</reference>
<dbReference type="Proteomes" id="UP000824211">
    <property type="component" value="Unassembled WGS sequence"/>
</dbReference>
<proteinExistence type="predicted"/>
<sequence>MGKNQTKISVKTVFAGNLDATDVFVSLIVKKYHERRAADCLVGGPDFRYTESKVPSDRVPSGSCGERL</sequence>
<gene>
    <name evidence="1" type="ORF">H9771_03055</name>
</gene>
<organism evidence="1 2">
    <name type="scientific">Candidatus Faecalibacterium faecipullorum</name>
    <dbReference type="NCBI Taxonomy" id="2838578"/>
    <lineage>
        <taxon>Bacteria</taxon>
        <taxon>Bacillati</taxon>
        <taxon>Bacillota</taxon>
        <taxon>Clostridia</taxon>
        <taxon>Eubacteriales</taxon>
        <taxon>Oscillospiraceae</taxon>
        <taxon>Faecalibacterium</taxon>
    </lineage>
</organism>
<protein>
    <submittedName>
        <fullName evidence="1">Uncharacterized protein</fullName>
    </submittedName>
</protein>
<reference evidence="1" key="1">
    <citation type="journal article" date="2021" name="PeerJ">
        <title>Extensive microbial diversity within the chicken gut microbiome revealed by metagenomics and culture.</title>
        <authorList>
            <person name="Gilroy R."/>
            <person name="Ravi A."/>
            <person name="Getino M."/>
            <person name="Pursley I."/>
            <person name="Horton D.L."/>
            <person name="Alikhan N.F."/>
            <person name="Baker D."/>
            <person name="Gharbi K."/>
            <person name="Hall N."/>
            <person name="Watson M."/>
            <person name="Adriaenssens E.M."/>
            <person name="Foster-Nyarko E."/>
            <person name="Jarju S."/>
            <person name="Secka A."/>
            <person name="Antonio M."/>
            <person name="Oren A."/>
            <person name="Chaudhuri R.R."/>
            <person name="La Ragione R."/>
            <person name="Hildebrand F."/>
            <person name="Pallen M.J."/>
        </authorList>
    </citation>
    <scope>NUCLEOTIDE SEQUENCE</scope>
    <source>
        <strain evidence="1">ChiHjej9B8-13557</strain>
    </source>
</reference>
<dbReference type="EMBL" id="DWXX01000052">
    <property type="protein sequence ID" value="HJB58632.1"/>
    <property type="molecule type" value="Genomic_DNA"/>
</dbReference>
<evidence type="ECO:0000313" key="1">
    <source>
        <dbReference type="EMBL" id="HJB58632.1"/>
    </source>
</evidence>
<accession>A0A9D2S6N5</accession>
<evidence type="ECO:0000313" key="2">
    <source>
        <dbReference type="Proteomes" id="UP000824211"/>
    </source>
</evidence>
<dbReference type="AlphaFoldDB" id="A0A9D2S6N5"/>
<name>A0A9D2S6N5_9FIRM</name>